<keyword evidence="1" id="KW-1133">Transmembrane helix</keyword>
<evidence type="ECO:0000256" key="1">
    <source>
        <dbReference type="SAM" id="Phobius"/>
    </source>
</evidence>
<gene>
    <name evidence="2" type="ORF">SLEP1_g17941</name>
</gene>
<proteinExistence type="predicted"/>
<feature type="transmembrane region" description="Helical" evidence="1">
    <location>
        <begin position="74"/>
        <end position="97"/>
    </location>
</feature>
<keyword evidence="1" id="KW-0472">Membrane</keyword>
<dbReference type="EMBL" id="BPVZ01000024">
    <property type="protein sequence ID" value="GKV05999.1"/>
    <property type="molecule type" value="Genomic_DNA"/>
</dbReference>
<protein>
    <submittedName>
        <fullName evidence="2">Uncharacterized protein</fullName>
    </submittedName>
</protein>
<dbReference type="Proteomes" id="UP001054252">
    <property type="component" value="Unassembled WGS sequence"/>
</dbReference>
<sequence length="100" mass="11426">MKTLATSCSKTFIHKYGDGGFKDLSLNRHEVCFLPPKMAPNPRRFFHLVSVQHKSFHPVLPSASLLPESEACTLLSFSSFFILFFAWDFLGCQRFFFVSS</sequence>
<name>A0AAV5J1S4_9ROSI</name>
<evidence type="ECO:0000313" key="2">
    <source>
        <dbReference type="EMBL" id="GKV05999.1"/>
    </source>
</evidence>
<accession>A0AAV5J1S4</accession>
<dbReference type="AlphaFoldDB" id="A0AAV5J1S4"/>
<comment type="caution">
    <text evidence="2">The sequence shown here is derived from an EMBL/GenBank/DDBJ whole genome shotgun (WGS) entry which is preliminary data.</text>
</comment>
<evidence type="ECO:0000313" key="3">
    <source>
        <dbReference type="Proteomes" id="UP001054252"/>
    </source>
</evidence>
<organism evidence="2 3">
    <name type="scientific">Rubroshorea leprosula</name>
    <dbReference type="NCBI Taxonomy" id="152421"/>
    <lineage>
        <taxon>Eukaryota</taxon>
        <taxon>Viridiplantae</taxon>
        <taxon>Streptophyta</taxon>
        <taxon>Embryophyta</taxon>
        <taxon>Tracheophyta</taxon>
        <taxon>Spermatophyta</taxon>
        <taxon>Magnoliopsida</taxon>
        <taxon>eudicotyledons</taxon>
        <taxon>Gunneridae</taxon>
        <taxon>Pentapetalae</taxon>
        <taxon>rosids</taxon>
        <taxon>malvids</taxon>
        <taxon>Malvales</taxon>
        <taxon>Dipterocarpaceae</taxon>
        <taxon>Rubroshorea</taxon>
    </lineage>
</organism>
<reference evidence="2 3" key="1">
    <citation type="journal article" date="2021" name="Commun. Biol.">
        <title>The genome of Shorea leprosula (Dipterocarpaceae) highlights the ecological relevance of drought in aseasonal tropical rainforests.</title>
        <authorList>
            <person name="Ng K.K.S."/>
            <person name="Kobayashi M.J."/>
            <person name="Fawcett J.A."/>
            <person name="Hatakeyama M."/>
            <person name="Paape T."/>
            <person name="Ng C.H."/>
            <person name="Ang C.C."/>
            <person name="Tnah L.H."/>
            <person name="Lee C.T."/>
            <person name="Nishiyama T."/>
            <person name="Sese J."/>
            <person name="O'Brien M.J."/>
            <person name="Copetti D."/>
            <person name="Mohd Noor M.I."/>
            <person name="Ong R.C."/>
            <person name="Putra M."/>
            <person name="Sireger I.Z."/>
            <person name="Indrioko S."/>
            <person name="Kosugi Y."/>
            <person name="Izuno A."/>
            <person name="Isagi Y."/>
            <person name="Lee S.L."/>
            <person name="Shimizu K.K."/>
        </authorList>
    </citation>
    <scope>NUCLEOTIDE SEQUENCE [LARGE SCALE GENOMIC DNA]</scope>
    <source>
        <strain evidence="2">214</strain>
    </source>
</reference>
<keyword evidence="1" id="KW-0812">Transmembrane</keyword>
<keyword evidence="3" id="KW-1185">Reference proteome</keyword>